<dbReference type="EMBL" id="MPUH01000045">
    <property type="protein sequence ID" value="OMJ93301.1"/>
    <property type="molecule type" value="Genomic_DNA"/>
</dbReference>
<dbReference type="AlphaFoldDB" id="A0A1R2CWG4"/>
<reference evidence="2 3" key="1">
    <citation type="submission" date="2016-11" db="EMBL/GenBank/DDBJ databases">
        <title>The macronuclear genome of Stentor coeruleus: a giant cell with tiny introns.</title>
        <authorList>
            <person name="Slabodnick M."/>
            <person name="Ruby J.G."/>
            <person name="Reiff S.B."/>
            <person name="Swart E.C."/>
            <person name="Gosai S."/>
            <person name="Prabakaran S."/>
            <person name="Witkowska E."/>
            <person name="Larue G.E."/>
            <person name="Fisher S."/>
            <person name="Freeman R.M."/>
            <person name="Gunawardena J."/>
            <person name="Chu W."/>
            <person name="Stover N.A."/>
            <person name="Gregory B.D."/>
            <person name="Nowacki M."/>
            <person name="Derisi J."/>
            <person name="Roy S.W."/>
            <person name="Marshall W.F."/>
            <person name="Sood P."/>
        </authorList>
    </citation>
    <scope>NUCLEOTIDE SEQUENCE [LARGE SCALE GENOMIC DNA]</scope>
    <source>
        <strain evidence="2">WM001</strain>
    </source>
</reference>
<dbReference type="OrthoDB" id="9449045at2759"/>
<evidence type="ECO:0000313" key="3">
    <source>
        <dbReference type="Proteomes" id="UP000187209"/>
    </source>
</evidence>
<dbReference type="Pfam" id="PF00156">
    <property type="entry name" value="Pribosyltran"/>
    <property type="match status" value="1"/>
</dbReference>
<dbReference type="InterPro" id="IPR029057">
    <property type="entry name" value="PRTase-like"/>
</dbReference>
<accession>A0A1R2CWG4</accession>
<protein>
    <recommendedName>
        <fullName evidence="1">Phosphoribosyltransferase domain-containing protein</fullName>
    </recommendedName>
</protein>
<dbReference type="Gene3D" id="3.40.50.2020">
    <property type="match status" value="1"/>
</dbReference>
<proteinExistence type="predicted"/>
<dbReference type="PANTHER" id="PTHR43340">
    <property type="entry name" value="HYPOXANTHINE-GUANINE PHOSPHORIBOSYLTRANSFERASE"/>
    <property type="match status" value="1"/>
</dbReference>
<comment type="caution">
    <text evidence="2">The sequence shown here is derived from an EMBL/GenBank/DDBJ whole genome shotgun (WGS) entry which is preliminary data.</text>
</comment>
<dbReference type="GO" id="GO:0032264">
    <property type="term" value="P:IMP salvage"/>
    <property type="evidence" value="ECO:0007669"/>
    <property type="project" value="TreeGrafter"/>
</dbReference>
<dbReference type="GO" id="GO:0032263">
    <property type="term" value="P:GMP salvage"/>
    <property type="evidence" value="ECO:0007669"/>
    <property type="project" value="TreeGrafter"/>
</dbReference>
<dbReference type="InterPro" id="IPR050408">
    <property type="entry name" value="HGPRT"/>
</dbReference>
<dbReference type="GO" id="GO:0005829">
    <property type="term" value="C:cytosol"/>
    <property type="evidence" value="ECO:0007669"/>
    <property type="project" value="TreeGrafter"/>
</dbReference>
<evidence type="ECO:0000313" key="2">
    <source>
        <dbReference type="EMBL" id="OMJ93301.1"/>
    </source>
</evidence>
<feature type="domain" description="Phosphoribosyltransferase" evidence="1">
    <location>
        <begin position="38"/>
        <end position="190"/>
    </location>
</feature>
<name>A0A1R2CWG4_9CILI</name>
<dbReference type="SUPFAM" id="SSF53271">
    <property type="entry name" value="PRTase-like"/>
    <property type="match status" value="1"/>
</dbReference>
<dbReference type="GO" id="GO:0000287">
    <property type="term" value="F:magnesium ion binding"/>
    <property type="evidence" value="ECO:0007669"/>
    <property type="project" value="TreeGrafter"/>
</dbReference>
<dbReference type="GO" id="GO:0006178">
    <property type="term" value="P:guanine salvage"/>
    <property type="evidence" value="ECO:0007669"/>
    <property type="project" value="TreeGrafter"/>
</dbReference>
<dbReference type="Proteomes" id="UP000187209">
    <property type="component" value="Unassembled WGS sequence"/>
</dbReference>
<dbReference type="GO" id="GO:0004422">
    <property type="term" value="F:hypoxanthine phosphoribosyltransferase activity"/>
    <property type="evidence" value="ECO:0007669"/>
    <property type="project" value="TreeGrafter"/>
</dbReference>
<dbReference type="InterPro" id="IPR000836">
    <property type="entry name" value="PRTase_dom"/>
</dbReference>
<gene>
    <name evidence="2" type="ORF">SteCoe_3767</name>
</gene>
<sequence>MENKGNYIFIADEDTLSPNMVQISRKYKPFLKNILITNRTIKDRIKNISQNILNDCPNQEIIFICVLRGAFRFCRDLLKRVEKDSYQSQCVHRLEFIRARSYVNDVQEEVVIEGLDILDLKNKSVVIIEDMVDKGKTLMKVREAIWKKEPSSLKICVLAYKRNVENVYVVPDYIGFSLPDEWIVGYNIDYNGFFRDMPHVAVLNDEGKVHFRSN</sequence>
<evidence type="ECO:0000259" key="1">
    <source>
        <dbReference type="Pfam" id="PF00156"/>
    </source>
</evidence>
<organism evidence="2 3">
    <name type="scientific">Stentor coeruleus</name>
    <dbReference type="NCBI Taxonomy" id="5963"/>
    <lineage>
        <taxon>Eukaryota</taxon>
        <taxon>Sar</taxon>
        <taxon>Alveolata</taxon>
        <taxon>Ciliophora</taxon>
        <taxon>Postciliodesmatophora</taxon>
        <taxon>Heterotrichea</taxon>
        <taxon>Heterotrichida</taxon>
        <taxon>Stentoridae</taxon>
        <taxon>Stentor</taxon>
    </lineage>
</organism>
<dbReference type="PANTHER" id="PTHR43340:SF1">
    <property type="entry name" value="HYPOXANTHINE PHOSPHORIBOSYLTRANSFERASE"/>
    <property type="match status" value="1"/>
</dbReference>
<dbReference type="GO" id="GO:0046100">
    <property type="term" value="P:hypoxanthine metabolic process"/>
    <property type="evidence" value="ECO:0007669"/>
    <property type="project" value="TreeGrafter"/>
</dbReference>
<dbReference type="CDD" id="cd06223">
    <property type="entry name" value="PRTases_typeI"/>
    <property type="match status" value="1"/>
</dbReference>
<keyword evidence="3" id="KW-1185">Reference proteome</keyword>